<protein>
    <submittedName>
        <fullName evidence="2">Uncharacterized protein</fullName>
    </submittedName>
</protein>
<dbReference type="Proteomes" id="UP001280581">
    <property type="component" value="Unassembled WGS sequence"/>
</dbReference>
<keyword evidence="3" id="KW-1185">Reference proteome</keyword>
<dbReference type="AlphaFoldDB" id="A0AAN6RBI5"/>
<reference evidence="2 3" key="1">
    <citation type="submission" date="2021-02" db="EMBL/GenBank/DDBJ databases">
        <title>Genome assembly of Pseudopithomyces chartarum.</title>
        <authorList>
            <person name="Jauregui R."/>
            <person name="Singh J."/>
            <person name="Voisey C."/>
        </authorList>
    </citation>
    <scope>NUCLEOTIDE SEQUENCE [LARGE SCALE GENOMIC DNA]</scope>
    <source>
        <strain evidence="2 3">AGR01</strain>
    </source>
</reference>
<comment type="caution">
    <text evidence="2">The sequence shown here is derived from an EMBL/GenBank/DDBJ whole genome shotgun (WGS) entry which is preliminary data.</text>
</comment>
<evidence type="ECO:0000313" key="2">
    <source>
        <dbReference type="EMBL" id="KAK3197324.1"/>
    </source>
</evidence>
<sequence length="74" mass="6829">MQFSVLIAAAFAAVASAQYTYSNGTTSAVVAPSGTAAPSGSGAPSASSTVPFEGAAPAMTGAGAMLFAAGAAAL</sequence>
<feature type="chain" id="PRO_5042866475" evidence="1">
    <location>
        <begin position="18"/>
        <end position="74"/>
    </location>
</feature>
<feature type="signal peptide" evidence="1">
    <location>
        <begin position="1"/>
        <end position="17"/>
    </location>
</feature>
<dbReference type="EMBL" id="WVTA01000021">
    <property type="protein sequence ID" value="KAK3197324.1"/>
    <property type="molecule type" value="Genomic_DNA"/>
</dbReference>
<evidence type="ECO:0000313" key="3">
    <source>
        <dbReference type="Proteomes" id="UP001280581"/>
    </source>
</evidence>
<gene>
    <name evidence="2" type="ORF">GRF29_1536g1379744</name>
</gene>
<proteinExistence type="predicted"/>
<accession>A0AAN6RBI5</accession>
<name>A0AAN6RBI5_9PLEO</name>
<organism evidence="2 3">
    <name type="scientific">Pseudopithomyces chartarum</name>
    <dbReference type="NCBI Taxonomy" id="1892770"/>
    <lineage>
        <taxon>Eukaryota</taxon>
        <taxon>Fungi</taxon>
        <taxon>Dikarya</taxon>
        <taxon>Ascomycota</taxon>
        <taxon>Pezizomycotina</taxon>
        <taxon>Dothideomycetes</taxon>
        <taxon>Pleosporomycetidae</taxon>
        <taxon>Pleosporales</taxon>
        <taxon>Massarineae</taxon>
        <taxon>Didymosphaeriaceae</taxon>
        <taxon>Pseudopithomyces</taxon>
    </lineage>
</organism>
<keyword evidence="1" id="KW-0732">Signal</keyword>
<evidence type="ECO:0000256" key="1">
    <source>
        <dbReference type="SAM" id="SignalP"/>
    </source>
</evidence>
<feature type="non-terminal residue" evidence="2">
    <location>
        <position position="74"/>
    </location>
</feature>